<name>A0ABT2F0D8_9STAP</name>
<feature type="signal peptide" evidence="1">
    <location>
        <begin position="1"/>
        <end position="25"/>
    </location>
</feature>
<evidence type="ECO:0000313" key="2">
    <source>
        <dbReference type="EMBL" id="MCS4485903.1"/>
    </source>
</evidence>
<reference evidence="2 3" key="1">
    <citation type="journal article" date="2023" name="Int. J. Syst. Evol. Microbiol.">
        <title>Streptococcus sciuri sp. nov., Staphylococcus marylandisciuri sp. nov. and Staphylococcus americanisciuri sp. nov., isolated from faeces of eastern grey squirrel (Sciurus carolinensis).</title>
        <authorList>
            <person name="Volokhov D.V."/>
            <person name="Zagorodnyaya T.A."/>
            <person name="Furtak V.A."/>
            <person name="Nattanmai G."/>
            <person name="Randall L."/>
            <person name="Jose S."/>
            <person name="Gao Y."/>
            <person name="Eisenberg T."/>
            <person name="Delmonte P."/>
            <person name="Blom J."/>
            <person name="Mitchell K.K."/>
        </authorList>
    </citation>
    <scope>NUCLEOTIDE SEQUENCE [LARGE SCALE GENOMIC DNA]</scope>
    <source>
        <strain evidence="2 3">GRT3</strain>
    </source>
</reference>
<evidence type="ECO:0000256" key="1">
    <source>
        <dbReference type="SAM" id="SignalP"/>
    </source>
</evidence>
<keyword evidence="3" id="KW-1185">Reference proteome</keyword>
<accession>A0ABT2F0D8</accession>
<dbReference type="EMBL" id="JANUXY010000002">
    <property type="protein sequence ID" value="MCS4485903.1"/>
    <property type="molecule type" value="Genomic_DNA"/>
</dbReference>
<dbReference type="Proteomes" id="UP001205609">
    <property type="component" value="Unassembled WGS sequence"/>
</dbReference>
<keyword evidence="1" id="KW-0732">Signal</keyword>
<proteinExistence type="predicted"/>
<feature type="chain" id="PRO_5045602801" evidence="1">
    <location>
        <begin position="26"/>
        <end position="165"/>
    </location>
</feature>
<sequence length="165" mass="17799">MKKAVITSLSSLVLATGVASPMANAKENVINNQPSSVQSGVNVNAEAIAREAARENGADLRAYDAQQMERGKATLTLKAAKELLSKNKEKINNAIKSAIQKLPLNDAQKKKWISIITIDGFIKYLNQITNFTGSIEDAAQGWLTSIGVPGWIAQVIVQTISFFLV</sequence>
<comment type="caution">
    <text evidence="2">The sequence shown here is derived from an EMBL/GenBank/DDBJ whole genome shotgun (WGS) entry which is preliminary data.</text>
</comment>
<evidence type="ECO:0000313" key="3">
    <source>
        <dbReference type="Proteomes" id="UP001205609"/>
    </source>
</evidence>
<dbReference type="RefSeq" id="WP_259198593.1">
    <property type="nucleotide sequence ID" value="NZ_JANUXY010000002.1"/>
</dbReference>
<organism evidence="2 3">
    <name type="scientific">Staphylococcus americanisciuri</name>
    <dbReference type="NCBI Taxonomy" id="2973940"/>
    <lineage>
        <taxon>Bacteria</taxon>
        <taxon>Bacillati</taxon>
        <taxon>Bacillota</taxon>
        <taxon>Bacilli</taxon>
        <taxon>Bacillales</taxon>
        <taxon>Staphylococcaceae</taxon>
        <taxon>Staphylococcus</taxon>
    </lineage>
</organism>
<gene>
    <name evidence="2" type="ORF">NXS11_03230</name>
</gene>
<protein>
    <submittedName>
        <fullName evidence="2">Uncharacterized protein</fullName>
    </submittedName>
</protein>